<dbReference type="InterPro" id="IPR052356">
    <property type="entry name" value="Thiol_S-MT"/>
</dbReference>
<name>A0A0Q3WY24_9BACI</name>
<evidence type="ECO:0000259" key="1">
    <source>
        <dbReference type="Pfam" id="PF08241"/>
    </source>
</evidence>
<organism evidence="2 3">
    <name type="scientific">Heyndrickxia shackletonii</name>
    <dbReference type="NCBI Taxonomy" id="157838"/>
    <lineage>
        <taxon>Bacteria</taxon>
        <taxon>Bacillati</taxon>
        <taxon>Bacillota</taxon>
        <taxon>Bacilli</taxon>
        <taxon>Bacillales</taxon>
        <taxon>Bacillaceae</taxon>
        <taxon>Heyndrickxia</taxon>
    </lineage>
</organism>
<keyword evidence="2" id="KW-0489">Methyltransferase</keyword>
<accession>A0A0Q3WY24</accession>
<dbReference type="AlphaFoldDB" id="A0A0Q3WY24"/>
<dbReference type="STRING" id="157838.AN964_10940"/>
<dbReference type="RefSeq" id="WP_055739705.1">
    <property type="nucleotide sequence ID" value="NZ_JAAIWL010000001.1"/>
</dbReference>
<comment type="caution">
    <text evidence="2">The sequence shown here is derived from an EMBL/GenBank/DDBJ whole genome shotgun (WGS) entry which is preliminary data.</text>
</comment>
<dbReference type="PATRIC" id="fig|157838.3.peg.2407"/>
<dbReference type="Proteomes" id="UP000051888">
    <property type="component" value="Unassembled WGS sequence"/>
</dbReference>
<dbReference type="PANTHER" id="PTHR45036">
    <property type="entry name" value="METHYLTRANSFERASE LIKE 7B"/>
    <property type="match status" value="1"/>
</dbReference>
<dbReference type="GO" id="GO:0032259">
    <property type="term" value="P:methylation"/>
    <property type="evidence" value="ECO:0007669"/>
    <property type="project" value="UniProtKB-KW"/>
</dbReference>
<keyword evidence="2" id="KW-0808">Transferase</keyword>
<dbReference type="GO" id="GO:0008757">
    <property type="term" value="F:S-adenosylmethionine-dependent methyltransferase activity"/>
    <property type="evidence" value="ECO:0007669"/>
    <property type="project" value="InterPro"/>
</dbReference>
<dbReference type="Pfam" id="PF08241">
    <property type="entry name" value="Methyltransf_11"/>
    <property type="match status" value="1"/>
</dbReference>
<reference evidence="2 3" key="1">
    <citation type="submission" date="2015-09" db="EMBL/GenBank/DDBJ databases">
        <title>Genome sequencing project for genomic taxonomy and phylogenomics of Bacillus-like bacteria.</title>
        <authorList>
            <person name="Liu B."/>
            <person name="Wang J."/>
            <person name="Zhu Y."/>
            <person name="Liu G."/>
            <person name="Chen Q."/>
            <person name="Chen Z."/>
            <person name="Lan J."/>
            <person name="Che J."/>
            <person name="Ge C."/>
            <person name="Shi H."/>
            <person name="Pan Z."/>
            <person name="Liu X."/>
        </authorList>
    </citation>
    <scope>NUCLEOTIDE SEQUENCE [LARGE SCALE GENOMIC DNA]</scope>
    <source>
        <strain evidence="2 3">LMG 18435</strain>
    </source>
</reference>
<dbReference type="PANTHER" id="PTHR45036:SF1">
    <property type="entry name" value="METHYLTRANSFERASE LIKE 7A"/>
    <property type="match status" value="1"/>
</dbReference>
<dbReference type="OrthoDB" id="9772751at2"/>
<dbReference type="InterPro" id="IPR029063">
    <property type="entry name" value="SAM-dependent_MTases_sf"/>
</dbReference>
<dbReference type="InterPro" id="IPR013216">
    <property type="entry name" value="Methyltransf_11"/>
</dbReference>
<feature type="domain" description="Methyltransferase type 11" evidence="1">
    <location>
        <begin position="42"/>
        <end position="136"/>
    </location>
</feature>
<evidence type="ECO:0000313" key="2">
    <source>
        <dbReference type="EMBL" id="KQL53963.1"/>
    </source>
</evidence>
<dbReference type="EMBL" id="LJJC01000004">
    <property type="protein sequence ID" value="KQL53963.1"/>
    <property type="molecule type" value="Genomic_DNA"/>
</dbReference>
<dbReference type="Gene3D" id="3.40.50.150">
    <property type="entry name" value="Vaccinia Virus protein VP39"/>
    <property type="match status" value="1"/>
</dbReference>
<proteinExistence type="predicted"/>
<dbReference type="CDD" id="cd02440">
    <property type="entry name" value="AdoMet_MTases"/>
    <property type="match status" value="1"/>
</dbReference>
<gene>
    <name evidence="2" type="ORF">AN964_10940</name>
</gene>
<protein>
    <submittedName>
        <fullName evidence="2">Methyltransferase type 11</fullName>
    </submittedName>
</protein>
<keyword evidence="3" id="KW-1185">Reference proteome</keyword>
<evidence type="ECO:0000313" key="3">
    <source>
        <dbReference type="Proteomes" id="UP000051888"/>
    </source>
</evidence>
<dbReference type="SUPFAM" id="SSF53335">
    <property type="entry name" value="S-adenosyl-L-methionine-dependent methyltransferases"/>
    <property type="match status" value="1"/>
</dbReference>
<sequence>MKKEKLIRKYDKQVKMYENNRKNQKLAGLRNKIIKKAYGKVLEVGVGAGANFPYYDRNNVEVTGVDFSFEMIKNAKRAASIFQVKAKFIQEDIDELILEDNSFDCIVSTLSLCSYPEPILTLNRFNSWCREDGIILLMEHGLSSNPILSVTQKMIDPLYTKISGCHCNRNINKIIEKSNLQVDQIERYWSDIIYLVQARPTK</sequence>